<dbReference type="Gene3D" id="3.30.9.10">
    <property type="entry name" value="D-Amino Acid Oxidase, subunit A, domain 2"/>
    <property type="match status" value="1"/>
</dbReference>
<dbReference type="InterPro" id="IPR002938">
    <property type="entry name" value="FAD-bd"/>
</dbReference>
<proteinExistence type="predicted"/>
<evidence type="ECO:0000256" key="3">
    <source>
        <dbReference type="ARBA" id="ARBA00022827"/>
    </source>
</evidence>
<keyword evidence="6" id="KW-1185">Reference proteome</keyword>
<dbReference type="OrthoDB" id="3443359at2"/>
<organism evidence="5 6">
    <name type="scientific">Polynucleobacter kasalickyi</name>
    <dbReference type="NCBI Taxonomy" id="1938817"/>
    <lineage>
        <taxon>Bacteria</taxon>
        <taxon>Pseudomonadati</taxon>
        <taxon>Pseudomonadota</taxon>
        <taxon>Betaproteobacteria</taxon>
        <taxon>Burkholderiales</taxon>
        <taxon>Burkholderiaceae</taxon>
        <taxon>Polynucleobacter</taxon>
    </lineage>
</organism>
<accession>A0A1W1Y2D6</accession>
<gene>
    <name evidence="5" type="ORF">SAMN06296008_101153</name>
</gene>
<dbReference type="STRING" id="1938817.SAMN06296008_101153"/>
<dbReference type="SUPFAM" id="SSF51905">
    <property type="entry name" value="FAD/NAD(P)-binding domain"/>
    <property type="match status" value="1"/>
</dbReference>
<keyword evidence="2" id="KW-0285">Flavoprotein</keyword>
<feature type="domain" description="FAD-binding" evidence="4">
    <location>
        <begin position="7"/>
        <end position="356"/>
    </location>
</feature>
<dbReference type="PANTHER" id="PTHR43004">
    <property type="entry name" value="TRK SYSTEM POTASSIUM UPTAKE PROTEIN"/>
    <property type="match status" value="1"/>
</dbReference>
<dbReference type="RefSeq" id="WP_084281949.1">
    <property type="nucleotide sequence ID" value="NZ_FWXJ01000001.1"/>
</dbReference>
<reference evidence="5 6" key="1">
    <citation type="submission" date="2017-04" db="EMBL/GenBank/DDBJ databases">
        <authorList>
            <person name="Afonso C.L."/>
            <person name="Miller P.J."/>
            <person name="Scott M.A."/>
            <person name="Spackman E."/>
            <person name="Goraichik I."/>
            <person name="Dimitrov K.M."/>
            <person name="Suarez D.L."/>
            <person name="Swayne D.E."/>
        </authorList>
    </citation>
    <scope>NUCLEOTIDE SEQUENCE [LARGE SCALE GENOMIC DNA]</scope>
    <source>
        <strain evidence="5 6">VK13</strain>
    </source>
</reference>
<dbReference type="Gene3D" id="3.50.50.60">
    <property type="entry name" value="FAD/NAD(P)-binding domain"/>
    <property type="match status" value="1"/>
</dbReference>
<dbReference type="Gene3D" id="3.40.30.120">
    <property type="match status" value="1"/>
</dbReference>
<evidence type="ECO:0000256" key="2">
    <source>
        <dbReference type="ARBA" id="ARBA00022630"/>
    </source>
</evidence>
<name>A0A1W1Y2D6_9BURK</name>
<dbReference type="Pfam" id="PF01494">
    <property type="entry name" value="FAD_binding_3"/>
    <property type="match status" value="1"/>
</dbReference>
<dbReference type="Proteomes" id="UP000192708">
    <property type="component" value="Unassembled WGS sequence"/>
</dbReference>
<dbReference type="EMBL" id="FWXJ01000001">
    <property type="protein sequence ID" value="SMC30333.1"/>
    <property type="molecule type" value="Genomic_DNA"/>
</dbReference>
<protein>
    <submittedName>
        <fullName evidence="5">2-polyprenyl-6-methoxyphenol hydroxylase</fullName>
    </submittedName>
</protein>
<sequence length="537" mass="60072">MPKNQPAVLIVGAGPVGLASAIELGQRGIACLVIERNERVGYAPRAKTTNARTREHFRRWGIADQLRKASPLGLNYPSNVVFCTRLSGYELMRFENSFYCAPGRNPLYSEHSQWIPQYTVEEVMRAHALTLPSVKILFNTELLEVETSPQKVVAKYKNRQSGEISEIHCDYLIGADGSRSKVRDVINAKMEGQQGLSKNYNIVFSAPGLDKAHELGPAIMYWQVNPDAPGLIGPMDRDRWFFMPTGVDKDKKFDLNGATELIKKSTGINLPYEVLSSDEWIASRLIATHYSQGRIFLAGDACHLHPPFGGYGMNMGIADGVDLGWKIAANLQGWGGPELLNSYELERRPVHDLVMNEAVVNHAVLGNQLWQEGLEDDNAQGQSLRQQIGRKIEQSKMREFTTLGVILGYRYEHSPVMLYDGKPYPENDFINYVPSSRAGCLAPHAWLHDGSSLYDHFGLGFTLLLSDLDPTGQAQRLMSIAQELQIPLKVIQPTESAIGQLYPNRFTLIRPDQHVAWTADEIPEDAKVFLYKISGQY</sequence>
<dbReference type="PRINTS" id="PR00420">
    <property type="entry name" value="RNGMNOXGNASE"/>
</dbReference>
<comment type="cofactor">
    <cofactor evidence="1">
        <name>FAD</name>
        <dbReference type="ChEBI" id="CHEBI:57692"/>
    </cofactor>
</comment>
<evidence type="ECO:0000256" key="1">
    <source>
        <dbReference type="ARBA" id="ARBA00001974"/>
    </source>
</evidence>
<evidence type="ECO:0000313" key="5">
    <source>
        <dbReference type="EMBL" id="SMC30333.1"/>
    </source>
</evidence>
<dbReference type="GO" id="GO:0071949">
    <property type="term" value="F:FAD binding"/>
    <property type="evidence" value="ECO:0007669"/>
    <property type="project" value="InterPro"/>
</dbReference>
<dbReference type="InterPro" id="IPR050641">
    <property type="entry name" value="RIFMO-like"/>
</dbReference>
<evidence type="ECO:0000259" key="4">
    <source>
        <dbReference type="Pfam" id="PF01494"/>
    </source>
</evidence>
<dbReference type="Pfam" id="PF21274">
    <property type="entry name" value="Rng_hyd_C"/>
    <property type="match status" value="1"/>
</dbReference>
<dbReference type="NCBIfam" id="NF004780">
    <property type="entry name" value="PRK06126.1"/>
    <property type="match status" value="1"/>
</dbReference>
<dbReference type="PANTHER" id="PTHR43004:SF19">
    <property type="entry name" value="BINDING MONOOXYGENASE, PUTATIVE (JCVI)-RELATED"/>
    <property type="match status" value="1"/>
</dbReference>
<dbReference type="InterPro" id="IPR036188">
    <property type="entry name" value="FAD/NAD-bd_sf"/>
</dbReference>
<dbReference type="AlphaFoldDB" id="A0A1W1Y2D6"/>
<dbReference type="GO" id="GO:0016709">
    <property type="term" value="F:oxidoreductase activity, acting on paired donors, with incorporation or reduction of molecular oxygen, NAD(P)H as one donor, and incorporation of one atom of oxygen"/>
    <property type="evidence" value="ECO:0007669"/>
    <property type="project" value="UniProtKB-ARBA"/>
</dbReference>
<keyword evidence="3" id="KW-0274">FAD</keyword>
<evidence type="ECO:0000313" key="6">
    <source>
        <dbReference type="Proteomes" id="UP000192708"/>
    </source>
</evidence>